<dbReference type="InterPro" id="IPR050364">
    <property type="entry name" value="Cytochrome_P450_fung"/>
</dbReference>
<dbReference type="InterPro" id="IPR002401">
    <property type="entry name" value="Cyt_P450_E_grp-I"/>
</dbReference>
<comment type="similarity">
    <text evidence="1 6">Belongs to the cytochrome P450 family.</text>
</comment>
<dbReference type="PANTHER" id="PTHR46300:SF12">
    <property type="entry name" value="P450, PUTATIVE (EUROFUNG)-RELATED"/>
    <property type="match status" value="1"/>
</dbReference>
<evidence type="ECO:0000256" key="4">
    <source>
        <dbReference type="ARBA" id="ARBA00023004"/>
    </source>
</evidence>
<comment type="cofactor">
    <cofactor evidence="5">
        <name>heme</name>
        <dbReference type="ChEBI" id="CHEBI:30413"/>
    </cofactor>
</comment>
<gene>
    <name evidence="7" type="ORF">A1O9_08002</name>
</gene>
<evidence type="ECO:0008006" key="9">
    <source>
        <dbReference type="Google" id="ProtNLM"/>
    </source>
</evidence>
<organism evidence="7 8">
    <name type="scientific">Exophiala aquamarina CBS 119918</name>
    <dbReference type="NCBI Taxonomy" id="1182545"/>
    <lineage>
        <taxon>Eukaryota</taxon>
        <taxon>Fungi</taxon>
        <taxon>Dikarya</taxon>
        <taxon>Ascomycota</taxon>
        <taxon>Pezizomycotina</taxon>
        <taxon>Eurotiomycetes</taxon>
        <taxon>Chaetothyriomycetidae</taxon>
        <taxon>Chaetothyriales</taxon>
        <taxon>Herpotrichiellaceae</taxon>
        <taxon>Exophiala</taxon>
    </lineage>
</organism>
<dbReference type="GO" id="GO:0004497">
    <property type="term" value="F:monooxygenase activity"/>
    <property type="evidence" value="ECO:0007669"/>
    <property type="project" value="UniProtKB-KW"/>
</dbReference>
<name>A0A072P974_9EURO</name>
<feature type="binding site" description="axial binding residue" evidence="5">
    <location>
        <position position="366"/>
    </location>
    <ligand>
        <name>heme</name>
        <dbReference type="ChEBI" id="CHEBI:30413"/>
    </ligand>
    <ligandPart>
        <name>Fe</name>
        <dbReference type="ChEBI" id="CHEBI:18248"/>
    </ligandPart>
</feature>
<evidence type="ECO:0000256" key="1">
    <source>
        <dbReference type="ARBA" id="ARBA00010617"/>
    </source>
</evidence>
<keyword evidence="3 6" id="KW-0560">Oxidoreductase</keyword>
<proteinExistence type="inferred from homology"/>
<dbReference type="InterPro" id="IPR017972">
    <property type="entry name" value="Cyt_P450_CS"/>
</dbReference>
<keyword evidence="6" id="KW-0503">Monooxygenase</keyword>
<keyword evidence="4 5" id="KW-0408">Iron</keyword>
<dbReference type="PROSITE" id="PS00086">
    <property type="entry name" value="CYTOCHROME_P450"/>
    <property type="match status" value="1"/>
</dbReference>
<evidence type="ECO:0000256" key="6">
    <source>
        <dbReference type="RuleBase" id="RU000461"/>
    </source>
</evidence>
<dbReference type="InterPro" id="IPR036396">
    <property type="entry name" value="Cyt_P450_sf"/>
</dbReference>
<keyword evidence="2 5" id="KW-0479">Metal-binding</keyword>
<evidence type="ECO:0000313" key="8">
    <source>
        <dbReference type="Proteomes" id="UP000027920"/>
    </source>
</evidence>
<dbReference type="Proteomes" id="UP000027920">
    <property type="component" value="Unassembled WGS sequence"/>
</dbReference>
<evidence type="ECO:0000256" key="2">
    <source>
        <dbReference type="ARBA" id="ARBA00022723"/>
    </source>
</evidence>
<dbReference type="PRINTS" id="PR00463">
    <property type="entry name" value="EP450I"/>
</dbReference>
<sequence length="439" mass="50934">MTTTHLGSKLWVVLNSNRLVAELYGRKGSMTNGRPHYPMVGELISQNRRSVLLPQNGWTDRRRVMHQLLNGTALTRYQEYQDEESRQLMVNYLNDPQHWYLHNGTYSNTVIHRITFGQKPSASPEEMAEVTKAQFAFLMNAPPYNFWDCFPELARLPNAVQFWRSKFAAMGRHTMEAYSAYWAPLRQSMEKEDAAQSFARDLVLDEAKFQGSSTDKMFLAMQLIEAGSDTTRLGINIFILAAISHPDKFQKARDQIDSLCGGGDQKRLPKFWDEPDLPYINAFAKEMLRWRRIFDWTPEHTLTEDLVFEDYHFPKGTNFIINHVSIANDKTLYPNPQEFQPERWLDGREAEIWNGSWQFGHGRRICVGYRLAQKSLFITLARLIYCFDFQPAAGTKLKQRGPFDNSSINHFATGEPFPVNVRVRGEEYANLIMDSHRKQ</sequence>
<dbReference type="VEuPathDB" id="FungiDB:A1O9_08002"/>
<dbReference type="GO" id="GO:0016705">
    <property type="term" value="F:oxidoreductase activity, acting on paired donors, with incorporation or reduction of molecular oxygen"/>
    <property type="evidence" value="ECO:0007669"/>
    <property type="project" value="InterPro"/>
</dbReference>
<dbReference type="HOGENOM" id="CLU_001570_2_1_1"/>
<accession>A0A072P974</accession>
<reference evidence="7 8" key="1">
    <citation type="submission" date="2013-03" db="EMBL/GenBank/DDBJ databases">
        <title>The Genome Sequence of Exophiala aquamarina CBS 119918.</title>
        <authorList>
            <consortium name="The Broad Institute Genomics Platform"/>
            <person name="Cuomo C."/>
            <person name="de Hoog S."/>
            <person name="Gorbushina A."/>
            <person name="Walker B."/>
            <person name="Young S.K."/>
            <person name="Zeng Q."/>
            <person name="Gargeya S."/>
            <person name="Fitzgerald M."/>
            <person name="Haas B."/>
            <person name="Abouelleil A."/>
            <person name="Allen A.W."/>
            <person name="Alvarado L."/>
            <person name="Arachchi H.M."/>
            <person name="Berlin A.M."/>
            <person name="Chapman S.B."/>
            <person name="Gainer-Dewar J."/>
            <person name="Goldberg J."/>
            <person name="Griggs A."/>
            <person name="Gujja S."/>
            <person name="Hansen M."/>
            <person name="Howarth C."/>
            <person name="Imamovic A."/>
            <person name="Ireland A."/>
            <person name="Larimer J."/>
            <person name="McCowan C."/>
            <person name="Murphy C."/>
            <person name="Pearson M."/>
            <person name="Poon T.W."/>
            <person name="Priest M."/>
            <person name="Roberts A."/>
            <person name="Saif S."/>
            <person name="Shea T."/>
            <person name="Sisk P."/>
            <person name="Sykes S."/>
            <person name="Wortman J."/>
            <person name="Nusbaum C."/>
            <person name="Birren B."/>
        </authorList>
    </citation>
    <scope>NUCLEOTIDE SEQUENCE [LARGE SCALE GENOMIC DNA]</scope>
    <source>
        <strain evidence="7 8">CBS 119918</strain>
    </source>
</reference>
<dbReference type="EMBL" id="AMGV01000006">
    <property type="protein sequence ID" value="KEF56421.1"/>
    <property type="molecule type" value="Genomic_DNA"/>
</dbReference>
<dbReference type="SUPFAM" id="SSF48264">
    <property type="entry name" value="Cytochrome P450"/>
    <property type="match status" value="1"/>
</dbReference>
<dbReference type="PANTHER" id="PTHR46300">
    <property type="entry name" value="P450, PUTATIVE (EUROFUNG)-RELATED-RELATED"/>
    <property type="match status" value="1"/>
</dbReference>
<evidence type="ECO:0000256" key="3">
    <source>
        <dbReference type="ARBA" id="ARBA00023002"/>
    </source>
</evidence>
<keyword evidence="8" id="KW-1185">Reference proteome</keyword>
<evidence type="ECO:0000256" key="5">
    <source>
        <dbReference type="PIRSR" id="PIRSR602401-1"/>
    </source>
</evidence>
<keyword evidence="5 6" id="KW-0349">Heme</keyword>
<dbReference type="AlphaFoldDB" id="A0A072P974"/>
<dbReference type="GeneID" id="25282915"/>
<evidence type="ECO:0000313" key="7">
    <source>
        <dbReference type="EMBL" id="KEF56421.1"/>
    </source>
</evidence>
<dbReference type="GO" id="GO:0005506">
    <property type="term" value="F:iron ion binding"/>
    <property type="evidence" value="ECO:0007669"/>
    <property type="project" value="InterPro"/>
</dbReference>
<dbReference type="RefSeq" id="XP_013259011.1">
    <property type="nucleotide sequence ID" value="XM_013403557.1"/>
</dbReference>
<dbReference type="STRING" id="1182545.A0A072P974"/>
<dbReference type="Pfam" id="PF00067">
    <property type="entry name" value="p450"/>
    <property type="match status" value="1"/>
</dbReference>
<dbReference type="Gene3D" id="1.10.630.10">
    <property type="entry name" value="Cytochrome P450"/>
    <property type="match status" value="1"/>
</dbReference>
<comment type="caution">
    <text evidence="7">The sequence shown here is derived from an EMBL/GenBank/DDBJ whole genome shotgun (WGS) entry which is preliminary data.</text>
</comment>
<protein>
    <recommendedName>
        <fullName evidence="9">Cytochrome P450 oxidoreductase</fullName>
    </recommendedName>
</protein>
<dbReference type="InterPro" id="IPR001128">
    <property type="entry name" value="Cyt_P450"/>
</dbReference>
<dbReference type="OrthoDB" id="1103324at2759"/>
<dbReference type="GO" id="GO:0020037">
    <property type="term" value="F:heme binding"/>
    <property type="evidence" value="ECO:0007669"/>
    <property type="project" value="InterPro"/>
</dbReference>